<sequence length="785" mass="87416">MKLILVLFVIFVWLSLSYAEVPEHEPSWDSNCGEGFQWSRGTASCKQADCPSGAGRTYTYECNCGEAWDKPFRTCYDPKRPGYVIACVAAGAKCPGEEINTPPSAESCDYDSDCPTGYVCNPTTNRCEQLGPSGCTSDYNCQSGYRCKLSSHQCEKIPEDQTCNEVSCALSGGTCENGKCIDKCKDVTCNPKCDGGEFRTSGSCRSGNCIYGVNVPCKAGCSKFPSRCKIIVGKLNFLDIDNTLKPIKNAKIETTWYDLSMAVKASLPTRYSKEDGTIEYTENELEMFQNGTLEVKVIFEDQFDRIQVVDGSGLTNTSTDAQRTAAPVAHATYRLDLNMPTSHTDLNLTLTRTNPNAVYAKIYFYSLQAADFMKNDLKLVMKHPPERVYANDQSANGAFHNGGCANGIADRGVSIDPVASSFDDPAAPTNREWHEFGHHIMYEVYGYHLCGRTKNHGGYWNPDSVDSYTEGFAEFMSMMMLDYHNYPKKNLYFVGATPYDMEVNYKVNSRVGRMELEETALASIYYDLLDGGPNDDDGIQLSREQIWNLISTKHNLDGNMKYIESIWDAYRVLNASNLPGLHDDFLSGYLNPAFHVSKLDRIFITHGVYADRNYNSIWEPGEDVGFTIFAGRARADAPENEQYNKPVVDGSYIKINAKNEVTGDLVDHYPIHVVETITGTEEGIPVSYSLEFDTVPDEKGEININMPPEDYNTTMKFSFGGDDNFEKTDGFELTSTEFFQKLNPDVHTFNSYTVQLKPKIKIGEISCCTSGFVVLLLGGALIIKN</sequence>
<dbReference type="AlphaFoldDB" id="A0A5E4LPX8"/>
<dbReference type="EMBL" id="CABMJJ010000009">
    <property type="protein sequence ID" value="VVC04115.1"/>
    <property type="molecule type" value="Genomic_DNA"/>
</dbReference>
<accession>A0A5E4LPX8</accession>
<reference evidence="1 2" key="1">
    <citation type="submission" date="2019-08" db="EMBL/GenBank/DDBJ databases">
        <authorList>
            <person name="Vazquez-Campos X."/>
        </authorList>
    </citation>
    <scope>NUCLEOTIDE SEQUENCE [LARGE SCALE GENOMIC DNA]</scope>
    <source>
        <strain evidence="1">LFW-283_2</strain>
    </source>
</reference>
<evidence type="ECO:0000313" key="2">
    <source>
        <dbReference type="Proteomes" id="UP000789941"/>
    </source>
</evidence>
<comment type="caution">
    <text evidence="1">The sequence shown here is derived from an EMBL/GenBank/DDBJ whole genome shotgun (WGS) entry which is preliminary data.</text>
</comment>
<dbReference type="Proteomes" id="UP000789941">
    <property type="component" value="Unassembled WGS sequence"/>
</dbReference>
<organism evidence="1 2">
    <name type="scientific">Candidatus Bilamarchaeum dharawalense</name>
    <dbReference type="NCBI Taxonomy" id="2885759"/>
    <lineage>
        <taxon>Archaea</taxon>
        <taxon>Candidatus Micrarchaeota</taxon>
        <taxon>Candidatus Micrarchaeia</taxon>
        <taxon>Candidatus Anstonellales</taxon>
        <taxon>Candidatus Bilamarchaeaceae</taxon>
        <taxon>Candidatus Bilamarchaeum</taxon>
    </lineage>
</organism>
<protein>
    <submittedName>
        <fullName evidence="1">Uncharacterized protein</fullName>
    </submittedName>
</protein>
<evidence type="ECO:0000313" key="1">
    <source>
        <dbReference type="EMBL" id="VVC04115.1"/>
    </source>
</evidence>
<gene>
    <name evidence="1" type="ORF">LFW2832_00750</name>
</gene>
<proteinExistence type="predicted"/>
<name>A0A5E4LPX8_9ARCH</name>